<protein>
    <submittedName>
        <fullName evidence="1">Uncharacterized protein</fullName>
    </submittedName>
</protein>
<sequence length="120" mass="13234">MHDYLEAYMLKEVGASGQISLGKKYAGKLFDVICHPGDRFELIPVRVVATTPPQAPQILQVPDGWVPPGGYGGCTQWALDNRDALEQYARQIEEEGTAAEQLQRFLAEHPEMLTGGHAEI</sequence>
<accession>A0A2G8TAY8</accession>
<evidence type="ECO:0000313" key="2">
    <source>
        <dbReference type="Proteomes" id="UP000230390"/>
    </source>
</evidence>
<dbReference type="Proteomes" id="UP000230390">
    <property type="component" value="Unassembled WGS sequence"/>
</dbReference>
<keyword evidence="2" id="KW-1185">Reference proteome</keyword>
<proteinExistence type="predicted"/>
<organism evidence="1 2">
    <name type="scientific">Massilia eurypsychrophila</name>
    <dbReference type="NCBI Taxonomy" id="1485217"/>
    <lineage>
        <taxon>Bacteria</taxon>
        <taxon>Pseudomonadati</taxon>
        <taxon>Pseudomonadota</taxon>
        <taxon>Betaproteobacteria</taxon>
        <taxon>Burkholderiales</taxon>
        <taxon>Oxalobacteraceae</taxon>
        <taxon>Telluria group</taxon>
        <taxon>Massilia</taxon>
    </lineage>
</organism>
<dbReference type="EMBL" id="PDOC01000016">
    <property type="protein sequence ID" value="PIL43143.1"/>
    <property type="molecule type" value="Genomic_DNA"/>
</dbReference>
<name>A0A2G8TAY8_9BURK</name>
<dbReference type="AlphaFoldDB" id="A0A2G8TAY8"/>
<gene>
    <name evidence="1" type="ORF">CR105_20300</name>
</gene>
<evidence type="ECO:0000313" key="1">
    <source>
        <dbReference type="EMBL" id="PIL43143.1"/>
    </source>
</evidence>
<reference evidence="1 2" key="1">
    <citation type="submission" date="2017-10" db="EMBL/GenBank/DDBJ databases">
        <title>Massilia psychrophilum sp. nov., a novel purple-pigmented bacterium isolated from Tianshan glacier, Xinjiang Municipality, China.</title>
        <authorList>
            <person name="Wang H."/>
        </authorList>
    </citation>
    <scope>NUCLEOTIDE SEQUENCE [LARGE SCALE GENOMIC DNA]</scope>
    <source>
        <strain evidence="1 2">JCM 30074</strain>
    </source>
</reference>
<comment type="caution">
    <text evidence="1">The sequence shown here is derived from an EMBL/GenBank/DDBJ whole genome shotgun (WGS) entry which is preliminary data.</text>
</comment>